<evidence type="ECO:0000259" key="1">
    <source>
        <dbReference type="Pfam" id="PF01636"/>
    </source>
</evidence>
<dbReference type="InterPro" id="IPR011009">
    <property type="entry name" value="Kinase-like_dom_sf"/>
</dbReference>
<protein>
    <submittedName>
        <fullName evidence="2">Ser/Thr protein kinase RdoA (MazF antagonist)</fullName>
    </submittedName>
</protein>
<dbReference type="RefSeq" id="WP_133827043.1">
    <property type="nucleotide sequence ID" value="NZ_BAABHR010000052.1"/>
</dbReference>
<evidence type="ECO:0000313" key="2">
    <source>
        <dbReference type="EMBL" id="TDQ61280.1"/>
    </source>
</evidence>
<proteinExistence type="predicted"/>
<name>A0A4R6VIF4_9PSEU</name>
<accession>A0A4R6VIF4</accession>
<reference evidence="2 3" key="1">
    <citation type="submission" date="2019-03" db="EMBL/GenBank/DDBJ databases">
        <title>Genomic Encyclopedia of Type Strains, Phase IV (KMG-IV): sequencing the most valuable type-strain genomes for metagenomic binning, comparative biology and taxonomic classification.</title>
        <authorList>
            <person name="Goeker M."/>
        </authorList>
    </citation>
    <scope>NUCLEOTIDE SEQUENCE [LARGE SCALE GENOMIC DNA]</scope>
    <source>
        <strain evidence="2 3">DSM 45775</strain>
    </source>
</reference>
<dbReference type="EMBL" id="SNYO01000003">
    <property type="protein sequence ID" value="TDQ61280.1"/>
    <property type="molecule type" value="Genomic_DNA"/>
</dbReference>
<dbReference type="GO" id="GO:0016301">
    <property type="term" value="F:kinase activity"/>
    <property type="evidence" value="ECO:0007669"/>
    <property type="project" value="UniProtKB-KW"/>
</dbReference>
<dbReference type="Gene3D" id="3.90.1200.10">
    <property type="match status" value="1"/>
</dbReference>
<dbReference type="AlphaFoldDB" id="A0A4R6VIF4"/>
<feature type="domain" description="Aminoglycoside phosphotransferase" evidence="1">
    <location>
        <begin position="65"/>
        <end position="262"/>
    </location>
</feature>
<dbReference type="Pfam" id="PF01636">
    <property type="entry name" value="APH"/>
    <property type="match status" value="1"/>
</dbReference>
<dbReference type="InterPro" id="IPR002575">
    <property type="entry name" value="Aminoglycoside_PTrfase"/>
</dbReference>
<organism evidence="2 3">
    <name type="scientific">Actinomycetospora succinea</name>
    <dbReference type="NCBI Taxonomy" id="663603"/>
    <lineage>
        <taxon>Bacteria</taxon>
        <taxon>Bacillati</taxon>
        <taxon>Actinomycetota</taxon>
        <taxon>Actinomycetes</taxon>
        <taxon>Pseudonocardiales</taxon>
        <taxon>Pseudonocardiaceae</taxon>
        <taxon>Actinomycetospora</taxon>
    </lineage>
</organism>
<dbReference type="Proteomes" id="UP000295705">
    <property type="component" value="Unassembled WGS sequence"/>
</dbReference>
<sequence length="292" mass="31218">MTSTPAERRAARSQAAREAALAAARRFGLPADDPVLLGDVFSVVLHLRPAPVVVRVPTWTTDLREPVSRITSDLAVGAWLHEHGVPVAPPSAEVPPGPHAQDGHHLSFWTWVEPDPGADPVAPAAQARMLRELHEGLAAFPDALPGLEPVADDITAGLDALARHPGLLTPDEEARLREAADELLPEARCPAAPVQPLHGDVNPGNLVVGAAGPVWIDFEEACRGPVGWDLGMFGWDDDGRAAVAAGYGDVPAFATYARLRALHLTAFLIGLRDHFGDTEAWDDSTRWFLSHV</sequence>
<dbReference type="SUPFAM" id="SSF56112">
    <property type="entry name" value="Protein kinase-like (PK-like)"/>
    <property type="match status" value="1"/>
</dbReference>
<evidence type="ECO:0000313" key="3">
    <source>
        <dbReference type="Proteomes" id="UP000295705"/>
    </source>
</evidence>
<keyword evidence="3" id="KW-1185">Reference proteome</keyword>
<dbReference type="OrthoDB" id="115252at2"/>
<keyword evidence="2" id="KW-0808">Transferase</keyword>
<gene>
    <name evidence="2" type="ORF">EV188_103787</name>
</gene>
<keyword evidence="2" id="KW-0418">Kinase</keyword>
<comment type="caution">
    <text evidence="2">The sequence shown here is derived from an EMBL/GenBank/DDBJ whole genome shotgun (WGS) entry which is preliminary data.</text>
</comment>